<dbReference type="GeneID" id="110783151"/>
<evidence type="ECO:0000313" key="9">
    <source>
        <dbReference type="Proteomes" id="UP000813463"/>
    </source>
</evidence>
<proteinExistence type="inferred from homology"/>
<dbReference type="SUPFAM" id="SSF46565">
    <property type="entry name" value="Chaperone J-domain"/>
    <property type="match status" value="1"/>
</dbReference>
<keyword evidence="5" id="KW-0408">Iron</keyword>
<evidence type="ECO:0000313" key="11">
    <source>
        <dbReference type="RefSeq" id="XP_056694439.1"/>
    </source>
</evidence>
<name>A0ABM3RFQ3_SPIOL</name>
<dbReference type="InterPro" id="IPR001623">
    <property type="entry name" value="DnaJ_domain"/>
</dbReference>
<dbReference type="PANTHER" id="PTHR21454:SF47">
    <property type="entry name" value="DNAJ HEAT SHOCK N-TERMINAL DOMAIN-CONTAINING PROTEIN"/>
    <property type="match status" value="1"/>
</dbReference>
<dbReference type="Pfam" id="PF05207">
    <property type="entry name" value="Zn_ribbon_CSL"/>
    <property type="match status" value="1"/>
</dbReference>
<dbReference type="PRINTS" id="PR00625">
    <property type="entry name" value="JDOMAIN"/>
</dbReference>
<dbReference type="PROSITE" id="PS00636">
    <property type="entry name" value="DNAJ_1"/>
    <property type="match status" value="1"/>
</dbReference>
<dbReference type="Gene3D" id="1.10.287.110">
    <property type="entry name" value="DnaJ domain"/>
    <property type="match status" value="1"/>
</dbReference>
<evidence type="ECO:0000313" key="10">
    <source>
        <dbReference type="RefSeq" id="XP_056694438.1"/>
    </source>
</evidence>
<dbReference type="InterPro" id="IPR036869">
    <property type="entry name" value="J_dom_sf"/>
</dbReference>
<evidence type="ECO:0000256" key="1">
    <source>
        <dbReference type="ARBA" id="ARBA00004123"/>
    </source>
</evidence>
<keyword evidence="4" id="KW-0479">Metal-binding</keyword>
<keyword evidence="9" id="KW-1185">Reference proteome</keyword>
<comment type="similarity">
    <text evidence="3">Belongs to the DPH4 family.</text>
</comment>
<evidence type="ECO:0000259" key="7">
    <source>
        <dbReference type="PROSITE" id="PS50076"/>
    </source>
</evidence>
<gene>
    <name evidence="10 11" type="primary">LOC110783151</name>
</gene>
<evidence type="ECO:0000256" key="6">
    <source>
        <dbReference type="ARBA" id="ARBA00023242"/>
    </source>
</evidence>
<dbReference type="InterPro" id="IPR044248">
    <property type="entry name" value="DPH3/4-like"/>
</dbReference>
<evidence type="ECO:0000259" key="8">
    <source>
        <dbReference type="PROSITE" id="PS51074"/>
    </source>
</evidence>
<organism evidence="9 10">
    <name type="scientific">Spinacia oleracea</name>
    <name type="common">Spinach</name>
    <dbReference type="NCBI Taxonomy" id="3562"/>
    <lineage>
        <taxon>Eukaryota</taxon>
        <taxon>Viridiplantae</taxon>
        <taxon>Streptophyta</taxon>
        <taxon>Embryophyta</taxon>
        <taxon>Tracheophyta</taxon>
        <taxon>Spermatophyta</taxon>
        <taxon>Magnoliopsida</taxon>
        <taxon>eudicotyledons</taxon>
        <taxon>Gunneridae</taxon>
        <taxon>Pentapetalae</taxon>
        <taxon>Caryophyllales</taxon>
        <taxon>Chenopodiaceae</taxon>
        <taxon>Chenopodioideae</taxon>
        <taxon>Anserineae</taxon>
        <taxon>Spinacia</taxon>
    </lineage>
</organism>
<sequence>MTLHAQSTLETYYDILHVKDDASFDEIRQSYRLSLLQSHPDKVHKSFEIPTSGEVNLEDRFMKVQKAWETLGDSRSRALYDDKLRSLRCDELVADDVALEDMMVDEDNNRKDLDFCYQCRCGDYFVISWPELEEMGYELCRDPEDEISVRAVEGLPGSVILPCCSCSLKIRLLINTDSRIKL</sequence>
<dbReference type="Gene3D" id="3.10.660.10">
    <property type="entry name" value="DPH Zinc finger"/>
    <property type="match status" value="1"/>
</dbReference>
<dbReference type="InterPro" id="IPR018253">
    <property type="entry name" value="DnaJ_domain_CS"/>
</dbReference>
<dbReference type="RefSeq" id="XP_056694439.1">
    <property type="nucleotide sequence ID" value="XM_056838461.1"/>
</dbReference>
<evidence type="ECO:0000256" key="3">
    <source>
        <dbReference type="ARBA" id="ARBA00006169"/>
    </source>
</evidence>
<dbReference type="SMART" id="SM00271">
    <property type="entry name" value="DnaJ"/>
    <property type="match status" value="1"/>
</dbReference>
<dbReference type="InterPro" id="IPR036671">
    <property type="entry name" value="DPH_MB_sf"/>
</dbReference>
<reference evidence="10 11" key="2">
    <citation type="submission" date="2025-05" db="UniProtKB">
        <authorList>
            <consortium name="RefSeq"/>
        </authorList>
    </citation>
    <scope>IDENTIFICATION</scope>
    <source>
        <tissue evidence="10 11">Leaf</tissue>
    </source>
</reference>
<dbReference type="PROSITE" id="PS51074">
    <property type="entry name" value="DPH_MB"/>
    <property type="match status" value="1"/>
</dbReference>
<comment type="subcellular location">
    <subcellularLocation>
        <location evidence="2">Cytoplasm</location>
    </subcellularLocation>
    <subcellularLocation>
        <location evidence="1">Nucleus</location>
    </subcellularLocation>
</comment>
<dbReference type="Proteomes" id="UP000813463">
    <property type="component" value="Chromosome 3"/>
</dbReference>
<evidence type="ECO:0008006" key="12">
    <source>
        <dbReference type="Google" id="ProtNLM"/>
    </source>
</evidence>
<dbReference type="SUPFAM" id="SSF144217">
    <property type="entry name" value="CSL zinc finger"/>
    <property type="match status" value="1"/>
</dbReference>
<dbReference type="PROSITE" id="PS50076">
    <property type="entry name" value="DNAJ_2"/>
    <property type="match status" value="1"/>
</dbReference>
<accession>A0ABM3RFQ3</accession>
<dbReference type="InterPro" id="IPR007872">
    <property type="entry name" value="DPH_MB_dom"/>
</dbReference>
<dbReference type="RefSeq" id="XP_056694438.1">
    <property type="nucleotide sequence ID" value="XM_056838460.1"/>
</dbReference>
<reference evidence="9" key="1">
    <citation type="journal article" date="2021" name="Nat. Commun.">
        <title>Genomic analyses provide insights into spinach domestication and the genetic basis of agronomic traits.</title>
        <authorList>
            <person name="Cai X."/>
            <person name="Sun X."/>
            <person name="Xu C."/>
            <person name="Sun H."/>
            <person name="Wang X."/>
            <person name="Ge C."/>
            <person name="Zhang Z."/>
            <person name="Wang Q."/>
            <person name="Fei Z."/>
            <person name="Jiao C."/>
            <person name="Wang Q."/>
        </authorList>
    </citation>
    <scope>NUCLEOTIDE SEQUENCE [LARGE SCALE GENOMIC DNA]</scope>
    <source>
        <strain evidence="9">cv. Varoflay</strain>
    </source>
</reference>
<evidence type="ECO:0000256" key="4">
    <source>
        <dbReference type="ARBA" id="ARBA00022723"/>
    </source>
</evidence>
<evidence type="ECO:0000256" key="5">
    <source>
        <dbReference type="ARBA" id="ARBA00023004"/>
    </source>
</evidence>
<dbReference type="CDD" id="cd06257">
    <property type="entry name" value="DnaJ"/>
    <property type="match status" value="1"/>
</dbReference>
<feature type="domain" description="J" evidence="7">
    <location>
        <begin position="11"/>
        <end position="84"/>
    </location>
</feature>
<protein>
    <recommendedName>
        <fullName evidence="12">J domain-containing protein</fullName>
    </recommendedName>
</protein>
<keyword evidence="6" id="KW-0539">Nucleus</keyword>
<dbReference type="PANTHER" id="PTHR21454">
    <property type="entry name" value="DPH3 HOMOLOG-RELATED"/>
    <property type="match status" value="1"/>
</dbReference>
<dbReference type="Pfam" id="PF00226">
    <property type="entry name" value="DnaJ"/>
    <property type="match status" value="1"/>
</dbReference>
<evidence type="ECO:0000256" key="2">
    <source>
        <dbReference type="ARBA" id="ARBA00004496"/>
    </source>
</evidence>
<feature type="domain" description="DPH-type MB" evidence="8">
    <location>
        <begin position="93"/>
        <end position="175"/>
    </location>
</feature>